<proteinExistence type="predicted"/>
<comment type="caution">
    <text evidence="1">The sequence shown here is derived from an EMBL/GenBank/DDBJ whole genome shotgun (WGS) entry which is preliminary data.</text>
</comment>
<reference evidence="1" key="1">
    <citation type="submission" date="2020-11" db="EMBL/GenBank/DDBJ databases">
        <title>Halonatronomonas betainensis gen. nov., sp. nov. a novel haloalkaliphilic representative of the family Halanaerobiacae capable of betaine degradation.</title>
        <authorList>
            <person name="Boltyanskaya Y."/>
            <person name="Kevbrin V."/>
            <person name="Detkova E."/>
            <person name="Grouzdev D.S."/>
            <person name="Koziaeva V."/>
            <person name="Zhilina T."/>
        </authorList>
    </citation>
    <scope>NUCLEOTIDE SEQUENCE</scope>
    <source>
        <strain evidence="1">Z-7014</strain>
    </source>
</reference>
<organism evidence="1 2">
    <name type="scientific">Halonatronomonas betaini</name>
    <dbReference type="NCBI Taxonomy" id="2778430"/>
    <lineage>
        <taxon>Bacteria</taxon>
        <taxon>Bacillati</taxon>
        <taxon>Bacillota</taxon>
        <taxon>Clostridia</taxon>
        <taxon>Halanaerobiales</taxon>
        <taxon>Halarsenatibacteraceae</taxon>
        <taxon>Halonatronomonas</taxon>
    </lineage>
</organism>
<keyword evidence="2" id="KW-1185">Reference proteome</keyword>
<evidence type="ECO:0008006" key="3">
    <source>
        <dbReference type="Google" id="ProtNLM"/>
    </source>
</evidence>
<dbReference type="Proteomes" id="UP000621436">
    <property type="component" value="Unassembled WGS sequence"/>
</dbReference>
<sequence>MTIKLDNKEVVTNEHNRYYGFDLCISLDNEAEINNLANKVKKFYTDLESLSEKLPVTGPLETVMLENLIKHRVPEWSDNGIDNFQVVRSEFGEIIAQLTLMDYFETEFHLNRLKRKEIPMLPTRGIDFLGIEFDNEIPVLVLGEVKVSTEKRNPPGVVHNPGDDGCLEIRIPHLLSDQEKITSELAYYLENVSADKKELYIDIFNRLTNEESTLVIIGNPFLLRDAEAYSIEDLGNLLEYDSNEYQKVRFVIVKIAEDINKLSKKVYDMARGE</sequence>
<gene>
    <name evidence="1" type="ORF">I0Q91_05575</name>
</gene>
<protein>
    <recommendedName>
        <fullName evidence="3">Anti-bacteriophage protein A/HamA C-terminal domain-containing protein</fullName>
    </recommendedName>
</protein>
<accession>A0A931API3</accession>
<dbReference type="AlphaFoldDB" id="A0A931API3"/>
<evidence type="ECO:0000313" key="1">
    <source>
        <dbReference type="EMBL" id="MBF8436537.1"/>
    </source>
</evidence>
<dbReference type="EMBL" id="JADPIE010000003">
    <property type="protein sequence ID" value="MBF8436537.1"/>
    <property type="molecule type" value="Genomic_DNA"/>
</dbReference>
<evidence type="ECO:0000313" key="2">
    <source>
        <dbReference type="Proteomes" id="UP000621436"/>
    </source>
</evidence>
<dbReference type="RefSeq" id="WP_270453439.1">
    <property type="nucleotide sequence ID" value="NZ_JADPIE010000003.1"/>
</dbReference>
<name>A0A931API3_9FIRM</name>